<dbReference type="PANTHER" id="PTHR45953">
    <property type="entry name" value="IDURONATE 2-SULFATASE"/>
    <property type="match status" value="1"/>
</dbReference>
<dbReference type="Pfam" id="PF00884">
    <property type="entry name" value="Sulfatase"/>
    <property type="match status" value="1"/>
</dbReference>
<evidence type="ECO:0000259" key="7">
    <source>
        <dbReference type="Pfam" id="PF00884"/>
    </source>
</evidence>
<dbReference type="PANTHER" id="PTHR45953:SF1">
    <property type="entry name" value="IDURONATE 2-SULFATASE"/>
    <property type="match status" value="1"/>
</dbReference>
<dbReference type="KEGG" id="phal:H9I45_05905"/>
<dbReference type="Gene3D" id="3.40.720.10">
    <property type="entry name" value="Alkaline Phosphatase, subunit A"/>
    <property type="match status" value="1"/>
</dbReference>
<dbReference type="CDD" id="cd16030">
    <property type="entry name" value="iduronate-2-sulfatase"/>
    <property type="match status" value="1"/>
</dbReference>
<dbReference type="PROSITE" id="PS51257">
    <property type="entry name" value="PROKAR_LIPOPROTEIN"/>
    <property type="match status" value="1"/>
</dbReference>
<dbReference type="RefSeq" id="WP_088353156.1">
    <property type="nucleotide sequence ID" value="NZ_CP061813.1"/>
</dbReference>
<evidence type="ECO:0000256" key="4">
    <source>
        <dbReference type="ARBA" id="ARBA00022729"/>
    </source>
</evidence>
<keyword evidence="4" id="KW-0732">Signal</keyword>
<dbReference type="InterPro" id="IPR024607">
    <property type="entry name" value="Sulfatase_CS"/>
</dbReference>
<reference evidence="8 9" key="1">
    <citation type="journal article" date="2016" name="Int. J. Syst. Evol. Microbiol.">
        <title>Polaribacter haliotis sp. nov., isolated from the gut of abalone Haliotis discus hannai.</title>
        <authorList>
            <person name="Kim Y.O."/>
            <person name="Park I.S."/>
            <person name="Park S."/>
            <person name="Nam B.H."/>
            <person name="Park J.M."/>
            <person name="Kim D.G."/>
            <person name="Yoon J.H."/>
        </authorList>
    </citation>
    <scope>NUCLEOTIDE SEQUENCE [LARGE SCALE GENOMIC DNA]</scope>
    <source>
        <strain evidence="8 9">KCTC 52418</strain>
    </source>
</reference>
<proteinExistence type="inferred from homology"/>
<dbReference type="InterPro" id="IPR017850">
    <property type="entry name" value="Alkaline_phosphatase_core_sf"/>
</dbReference>
<dbReference type="InterPro" id="IPR035874">
    <property type="entry name" value="IDS"/>
</dbReference>
<accession>A0A7L8AIZ4</accession>
<evidence type="ECO:0000256" key="1">
    <source>
        <dbReference type="ARBA" id="ARBA00001913"/>
    </source>
</evidence>
<evidence type="ECO:0000256" key="5">
    <source>
        <dbReference type="ARBA" id="ARBA00022801"/>
    </source>
</evidence>
<protein>
    <submittedName>
        <fullName evidence="8">Sulfatase</fullName>
    </submittedName>
</protein>
<keyword evidence="9" id="KW-1185">Reference proteome</keyword>
<evidence type="ECO:0000256" key="3">
    <source>
        <dbReference type="ARBA" id="ARBA00022723"/>
    </source>
</evidence>
<sequence>MKLRFTLLFSVVLATIIGCKTQQTKTSNTQKEVSQSVSNTNKKNILFIAIDDLKPLLSNYGNSQMKTPNFDRLAKMGMTFTNAHVQYAVCGASRASVMTGANPDKTKVWDLKTDFRKSAPSLVSMPEYLISQGYESTGVGKIYHIPSSAGGHDGKTWSIPHEMPTNFDPKYGEPALNYYQNTETKKEMARLTAEAEAKGIKRGKVRNYVFKRFKPSTESADVSDTAYNDGLFTQTALKQLEVLENGNKPWFLAVGYQKPHLPFVAPKKYWDLYDRDKIELAPFQQVSEGTPTYAFHSFGEIRAFSDIDNKLRIGDKIPEAKQRELIHGYMACISYIDAQIGILLDELERRGILEDTVIGLWGDHGFHLGDHTEWCKHSNFEQATRIPFMFAGPGVKKNQKSHHPVNLVDIFPTLFDLVGVPQHSQTDGKSLVNLLDADASTTVDMDYAYHQYKRNAKMGYSVRTERYRYTEWHDNNYRSYDDYNSSKISGRELYDYEKDPLETKNLVKEANYSAIAKELKSKLKSHLTK</sequence>
<dbReference type="AlphaFoldDB" id="A0A7L8AIZ4"/>
<gene>
    <name evidence="8" type="ORF">H9I45_05905</name>
</gene>
<dbReference type="PROSITE" id="PS00149">
    <property type="entry name" value="SULFATASE_2"/>
    <property type="match status" value="1"/>
</dbReference>
<evidence type="ECO:0000313" key="9">
    <source>
        <dbReference type="Proteomes" id="UP000516764"/>
    </source>
</evidence>
<evidence type="ECO:0000313" key="8">
    <source>
        <dbReference type="EMBL" id="QOD61976.1"/>
    </source>
</evidence>
<dbReference type="Proteomes" id="UP000516764">
    <property type="component" value="Chromosome"/>
</dbReference>
<name>A0A7L8AIZ4_9FLAO</name>
<evidence type="ECO:0000256" key="6">
    <source>
        <dbReference type="ARBA" id="ARBA00022837"/>
    </source>
</evidence>
<keyword evidence="5" id="KW-0378">Hydrolase</keyword>
<dbReference type="SUPFAM" id="SSF53649">
    <property type="entry name" value="Alkaline phosphatase-like"/>
    <property type="match status" value="1"/>
</dbReference>
<keyword evidence="3" id="KW-0479">Metal-binding</keyword>
<feature type="domain" description="Sulfatase N-terminal" evidence="7">
    <location>
        <begin position="43"/>
        <end position="420"/>
    </location>
</feature>
<organism evidence="8 9">
    <name type="scientific">Polaribacter haliotis</name>
    <dbReference type="NCBI Taxonomy" id="1888915"/>
    <lineage>
        <taxon>Bacteria</taxon>
        <taxon>Pseudomonadati</taxon>
        <taxon>Bacteroidota</taxon>
        <taxon>Flavobacteriia</taxon>
        <taxon>Flavobacteriales</taxon>
        <taxon>Flavobacteriaceae</taxon>
    </lineage>
</organism>
<evidence type="ECO:0000256" key="2">
    <source>
        <dbReference type="ARBA" id="ARBA00008779"/>
    </source>
</evidence>
<dbReference type="GO" id="GO:0004423">
    <property type="term" value="F:iduronate-2-sulfatase activity"/>
    <property type="evidence" value="ECO:0007669"/>
    <property type="project" value="InterPro"/>
</dbReference>
<dbReference type="EMBL" id="CP061813">
    <property type="protein sequence ID" value="QOD61976.1"/>
    <property type="molecule type" value="Genomic_DNA"/>
</dbReference>
<dbReference type="GO" id="GO:0005737">
    <property type="term" value="C:cytoplasm"/>
    <property type="evidence" value="ECO:0007669"/>
    <property type="project" value="TreeGrafter"/>
</dbReference>
<dbReference type="GO" id="GO:0046872">
    <property type="term" value="F:metal ion binding"/>
    <property type="evidence" value="ECO:0007669"/>
    <property type="project" value="UniProtKB-KW"/>
</dbReference>
<dbReference type="InterPro" id="IPR000917">
    <property type="entry name" value="Sulfatase_N"/>
</dbReference>
<dbReference type="OrthoDB" id="9763552at2"/>
<comment type="similarity">
    <text evidence="2">Belongs to the sulfatase family.</text>
</comment>
<keyword evidence="6" id="KW-0106">Calcium</keyword>
<comment type="cofactor">
    <cofactor evidence="1">
        <name>Ca(2+)</name>
        <dbReference type="ChEBI" id="CHEBI:29108"/>
    </cofactor>
</comment>